<keyword evidence="8" id="KW-0472">Membrane</keyword>
<evidence type="ECO:0000313" key="11">
    <source>
        <dbReference type="EMBL" id="KYN90884.1"/>
    </source>
</evidence>
<evidence type="ECO:0000256" key="2">
    <source>
        <dbReference type="ARBA" id="ARBA00007055"/>
    </source>
</evidence>
<sequence length="450" mass="48916">MKSKLALGVAIGLAFASQAHAAEMSSIEFHGYFRAGVINSVENDLKRSNFAGQKETLGRLGIEADNDYKANLVSNWDFDDGRNFRINFGVGAKGKEAGLSSSADGFDAAITNAFVELKGVSPTGTFWAGKREYGKSDNYIFMTDFFYTDMSGIGIGLTDFSLFGNEFDLAYIASDRYDENTDRWADSPAQVGNNGTNLNNLLHAIHIGTSFDNLSVSALLKAMPDNWDAQGKEWAETGFDLTLTYKMSSFFGLSGNGFSNIIAQAGKGLGAGNLLGGTITDYNAYAPGSLAQGQHDDWGAAGDARQLLSKVEDDDTSARVMLWGGYTFDNGVGLFPSIQGQYNHMASGDARSQSDYNYWLSAMTRMTVPVSSHFYVQGEVGYAYNNWGGSSWNQSKLTIAPTFILPTSVGVNPEIRLLASYLPKSWTNLNEVSGKPEDDFIVGFQADLWW</sequence>
<organism evidence="11 12">
    <name type="scientific">Vibrio cidicii</name>
    <dbReference type="NCBI Taxonomy" id="1763883"/>
    <lineage>
        <taxon>Bacteria</taxon>
        <taxon>Pseudomonadati</taxon>
        <taxon>Pseudomonadota</taxon>
        <taxon>Gammaproteobacteria</taxon>
        <taxon>Vibrionales</taxon>
        <taxon>Vibrionaceae</taxon>
        <taxon>Vibrio</taxon>
    </lineage>
</organism>
<evidence type="ECO:0000313" key="12">
    <source>
        <dbReference type="Proteomes" id="UP000075609"/>
    </source>
</evidence>
<keyword evidence="4" id="KW-1134">Transmembrane beta strand</keyword>
<comment type="similarity">
    <text evidence="2">Belongs to the porin LamB (TC 1.B.3) family.</text>
</comment>
<dbReference type="EMBL" id="LOBP01000013">
    <property type="protein sequence ID" value="KYN90884.1"/>
    <property type="molecule type" value="Genomic_DNA"/>
</dbReference>
<evidence type="ECO:0000256" key="1">
    <source>
        <dbReference type="ARBA" id="ARBA00004571"/>
    </source>
</evidence>
<protein>
    <submittedName>
        <fullName evidence="11">Maltoporin</fullName>
    </submittedName>
</protein>
<name>A0ABR5W6Q2_9VIBR</name>
<evidence type="ECO:0000256" key="10">
    <source>
        <dbReference type="SAM" id="SignalP"/>
    </source>
</evidence>
<keyword evidence="10" id="KW-0732">Signal</keyword>
<keyword evidence="7" id="KW-0626">Porin</keyword>
<keyword evidence="6" id="KW-0406">Ion transport</keyword>
<keyword evidence="9" id="KW-0998">Cell outer membrane</keyword>
<keyword evidence="3" id="KW-0813">Transport</keyword>
<feature type="signal peptide" evidence="10">
    <location>
        <begin position="1"/>
        <end position="21"/>
    </location>
</feature>
<accession>A0ABR5W6Q2</accession>
<reference evidence="11 12" key="1">
    <citation type="submission" date="2015-12" db="EMBL/GenBank/DDBJ databases">
        <authorList>
            <person name="Tarr C.L."/>
            <person name="Gladney L.M."/>
        </authorList>
    </citation>
    <scope>NUCLEOTIDE SEQUENCE [LARGE SCALE GENOMIC DNA]</scope>
    <source>
        <strain evidence="11 12">1048-83</strain>
    </source>
</reference>
<evidence type="ECO:0000256" key="5">
    <source>
        <dbReference type="ARBA" id="ARBA00022692"/>
    </source>
</evidence>
<dbReference type="Pfam" id="PF02264">
    <property type="entry name" value="LamB"/>
    <property type="match status" value="1"/>
</dbReference>
<dbReference type="InterPro" id="IPR003192">
    <property type="entry name" value="Porin_LamB"/>
</dbReference>
<proteinExistence type="inferred from homology"/>
<comment type="subcellular location">
    <subcellularLocation>
        <location evidence="1">Cell outer membrane</location>
        <topology evidence="1">Multi-pass membrane protein</topology>
    </subcellularLocation>
</comment>
<dbReference type="PANTHER" id="PTHR38762:SF1">
    <property type="entry name" value="CRYPTIC OUTER MEMBRANE PORIN BGLH-RELATED"/>
    <property type="match status" value="1"/>
</dbReference>
<keyword evidence="5" id="KW-0812">Transmembrane</keyword>
<gene>
    <name evidence="11" type="ORF">ATY35_08605</name>
</gene>
<evidence type="ECO:0000256" key="9">
    <source>
        <dbReference type="ARBA" id="ARBA00023237"/>
    </source>
</evidence>
<keyword evidence="12" id="KW-1185">Reference proteome</keyword>
<dbReference type="InterPro" id="IPR036998">
    <property type="entry name" value="Porin_LamB_sf"/>
</dbReference>
<dbReference type="Gene3D" id="2.40.170.10">
    <property type="entry name" value="Porin, LamB type"/>
    <property type="match status" value="1"/>
</dbReference>
<feature type="chain" id="PRO_5047484020" evidence="10">
    <location>
        <begin position="22"/>
        <end position="450"/>
    </location>
</feature>
<evidence type="ECO:0000256" key="6">
    <source>
        <dbReference type="ARBA" id="ARBA00023065"/>
    </source>
</evidence>
<dbReference type="PANTHER" id="PTHR38762">
    <property type="entry name" value="CRYPTIC OUTER MEMBRANE PORIN BGLH-RELATED"/>
    <property type="match status" value="1"/>
</dbReference>
<dbReference type="SUPFAM" id="SSF56935">
    <property type="entry name" value="Porins"/>
    <property type="match status" value="1"/>
</dbReference>
<evidence type="ECO:0000256" key="8">
    <source>
        <dbReference type="ARBA" id="ARBA00023136"/>
    </source>
</evidence>
<evidence type="ECO:0000256" key="7">
    <source>
        <dbReference type="ARBA" id="ARBA00023114"/>
    </source>
</evidence>
<comment type="caution">
    <text evidence="11">The sequence shown here is derived from an EMBL/GenBank/DDBJ whole genome shotgun (WGS) entry which is preliminary data.</text>
</comment>
<evidence type="ECO:0000256" key="4">
    <source>
        <dbReference type="ARBA" id="ARBA00022452"/>
    </source>
</evidence>
<dbReference type="Proteomes" id="UP000075609">
    <property type="component" value="Unassembled WGS sequence"/>
</dbReference>
<evidence type="ECO:0000256" key="3">
    <source>
        <dbReference type="ARBA" id="ARBA00022448"/>
    </source>
</evidence>
<dbReference type="InterPro" id="IPR050286">
    <property type="entry name" value="G_neg_Bact_CarbUptk_Porin"/>
</dbReference>